<dbReference type="PANTHER" id="PTHR22722">
    <property type="entry name" value="LOW-DENSITY LIPOPROTEIN RECEPTOR-RELATED PROTEIN 2-RELATED"/>
    <property type="match status" value="1"/>
</dbReference>
<feature type="compositionally biased region" description="Pro residues" evidence="10">
    <location>
        <begin position="58"/>
        <end position="72"/>
    </location>
</feature>
<dbReference type="Pfam" id="PF00057">
    <property type="entry name" value="Ldl_recept_a"/>
    <property type="match status" value="3"/>
</dbReference>
<feature type="compositionally biased region" description="Basic and acidic residues" evidence="10">
    <location>
        <begin position="405"/>
        <end position="431"/>
    </location>
</feature>
<organism evidence="12">
    <name type="scientific">Lygus hesperus</name>
    <name type="common">Western plant bug</name>
    <dbReference type="NCBI Taxonomy" id="30085"/>
    <lineage>
        <taxon>Eukaryota</taxon>
        <taxon>Metazoa</taxon>
        <taxon>Ecdysozoa</taxon>
        <taxon>Arthropoda</taxon>
        <taxon>Hexapoda</taxon>
        <taxon>Insecta</taxon>
        <taxon>Pterygota</taxon>
        <taxon>Neoptera</taxon>
        <taxon>Paraneoptera</taxon>
        <taxon>Hemiptera</taxon>
        <taxon>Heteroptera</taxon>
        <taxon>Panheteroptera</taxon>
        <taxon>Cimicomorpha</taxon>
        <taxon>Miridae</taxon>
        <taxon>Mirini</taxon>
        <taxon>Lygus</taxon>
    </lineage>
</organism>
<feature type="compositionally biased region" description="Pro residues" evidence="10">
    <location>
        <begin position="174"/>
        <end position="188"/>
    </location>
</feature>
<evidence type="ECO:0000256" key="4">
    <source>
        <dbReference type="ARBA" id="ARBA00022989"/>
    </source>
</evidence>
<dbReference type="GO" id="GO:0005041">
    <property type="term" value="F:low-density lipoprotein particle receptor activity"/>
    <property type="evidence" value="ECO:0007669"/>
    <property type="project" value="TreeGrafter"/>
</dbReference>
<dbReference type="AlphaFoldDB" id="A0A146L5F2"/>
<keyword evidence="8" id="KW-0325">Glycoprotein</keyword>
<dbReference type="InterPro" id="IPR036055">
    <property type="entry name" value="LDL_receptor-like_sf"/>
</dbReference>
<dbReference type="CDD" id="cd00112">
    <property type="entry name" value="LDLa"/>
    <property type="match status" value="3"/>
</dbReference>
<evidence type="ECO:0000256" key="9">
    <source>
        <dbReference type="PROSITE-ProRule" id="PRU00124"/>
    </source>
</evidence>
<proteinExistence type="predicted"/>
<evidence type="ECO:0000256" key="5">
    <source>
        <dbReference type="ARBA" id="ARBA00023136"/>
    </source>
</evidence>
<dbReference type="InterPro" id="IPR002172">
    <property type="entry name" value="LDrepeatLR_classA_rpt"/>
</dbReference>
<dbReference type="PANTHER" id="PTHR22722:SF5">
    <property type="entry name" value="LOW-DENSITY LIPOPROTEIN RECEPTOR-RELATED PROTEIN 1B"/>
    <property type="match status" value="1"/>
</dbReference>
<name>A0A146L5F2_LYGHE</name>
<dbReference type="EMBL" id="GDHC01019243">
    <property type="protein sequence ID" value="JAP99385.1"/>
    <property type="molecule type" value="Transcribed_RNA"/>
</dbReference>
<evidence type="ECO:0000256" key="6">
    <source>
        <dbReference type="ARBA" id="ARBA00023157"/>
    </source>
</evidence>
<feature type="compositionally biased region" description="Pro residues" evidence="10">
    <location>
        <begin position="1"/>
        <end position="19"/>
    </location>
</feature>
<feature type="compositionally biased region" description="Acidic residues" evidence="10">
    <location>
        <begin position="395"/>
        <end position="404"/>
    </location>
</feature>
<comment type="subcellular location">
    <subcellularLocation>
        <location evidence="1">Membrane</location>
        <topology evidence="1">Single-pass membrane protein</topology>
    </subcellularLocation>
</comment>
<keyword evidence="5" id="KW-0472">Membrane</keyword>
<dbReference type="InterPro" id="IPR051221">
    <property type="entry name" value="LDLR-related"/>
</dbReference>
<feature type="disulfide bond" evidence="9">
    <location>
        <begin position="674"/>
        <end position="689"/>
    </location>
</feature>
<accession>A0A146L5F2</accession>
<keyword evidence="4" id="KW-1133">Transmembrane helix</keyword>
<dbReference type="GO" id="GO:0005886">
    <property type="term" value="C:plasma membrane"/>
    <property type="evidence" value="ECO:0007669"/>
    <property type="project" value="TreeGrafter"/>
</dbReference>
<dbReference type="SUPFAM" id="SSF57424">
    <property type="entry name" value="LDL receptor-like module"/>
    <property type="match status" value="3"/>
</dbReference>
<dbReference type="PROSITE" id="PS01209">
    <property type="entry name" value="LDLRA_1"/>
    <property type="match status" value="2"/>
</dbReference>
<dbReference type="GO" id="GO:0043235">
    <property type="term" value="C:receptor complex"/>
    <property type="evidence" value="ECO:0007669"/>
    <property type="project" value="TreeGrafter"/>
</dbReference>
<feature type="disulfide bond" evidence="9">
    <location>
        <begin position="712"/>
        <end position="727"/>
    </location>
</feature>
<feature type="region of interest" description="Disordered" evidence="10">
    <location>
        <begin position="1"/>
        <end position="431"/>
    </location>
</feature>
<keyword evidence="2" id="KW-0812">Transmembrane</keyword>
<evidence type="ECO:0000256" key="8">
    <source>
        <dbReference type="ARBA" id="ARBA00023180"/>
    </source>
</evidence>
<feature type="disulfide bond" evidence="9">
    <location>
        <begin position="752"/>
        <end position="767"/>
    </location>
</feature>
<keyword evidence="12" id="KW-0449">Lipoprotein</keyword>
<sequence length="772" mass="83241">PAEPEPSAEPEPTPQPEPSSEPENSSQRSSTSTEEAFSKGREGLSLEHSILPESLTPSPTPTSAPEPSPEPSVEPETPAKSEPSTDQPFYDAVFPETDSFDSKSNASTMTQDQTAEAMHVEEPKSTVSADEPVKEEGSSPGSSPEKMTMSAESSSSTELNPTPEPEQSREPVSLPAPEPTPEPEPSPEPASSSDSMVDAEVISEGSNATKSGKLIDGTSQEMGINGDDSRREPKNHLKDDQINDTVSNENTKQEGFRIEGPTPVPEATVKSGEIREENLGSNKQGSEAPEQMETDKTSKSEHETEPPGQYTNEDEVNKMSLSHDVLRDIGNLSGPFEPETPSPEISQSTVPPSVSPSEVMSISEVSSSAAPEIPAFHESENQQQLVDDQFRDNENSLDDYGDEEEKSRYKNKGKEAYPEKETGKKIKSDKLEHGVIHQDNIADEGMKKEVFETPVTVPSPLVILEVNQTDSSPPSEVSRPLDETSATTTQPSHVETDTTVIPAEPEDLKEPVTPETSSVPANETPDKNDNQSESVITVKEVPPKSDNQTLNSTEIQPTEADLKQQVTSIPQEVTTQETIMGTLKIEEKLPESKNVDEIPATIVPDTVVEETTSQAPLSTTSTTAATEANMTSLLSSIVMNSPPLVDALNISTKCAAGQFTCLDGSKCTSMFQRCDNVSDCQDASDEAECGENQCLGNFQCKDGSCLSRHLACDGKEQCPDGSDEMECADWECAHDEQNCPNSKQCIPILWNCDGKTDCTNESEEKECPSGSS</sequence>
<evidence type="ECO:0000256" key="2">
    <source>
        <dbReference type="ARBA" id="ARBA00022692"/>
    </source>
</evidence>
<keyword evidence="3" id="KW-0677">Repeat</keyword>
<feature type="compositionally biased region" description="Basic and acidic residues" evidence="10">
    <location>
        <begin position="227"/>
        <end position="241"/>
    </location>
</feature>
<feature type="disulfide bond" evidence="9">
    <location>
        <begin position="700"/>
        <end position="718"/>
    </location>
</feature>
<evidence type="ECO:0000256" key="7">
    <source>
        <dbReference type="ARBA" id="ARBA00023170"/>
    </source>
</evidence>
<feature type="non-terminal residue" evidence="12">
    <location>
        <position position="1"/>
    </location>
</feature>
<dbReference type="EMBL" id="GDHC01016659">
    <property type="protein sequence ID" value="JAQ01970.1"/>
    <property type="molecule type" value="Transcribed_RNA"/>
</dbReference>
<feature type="compositionally biased region" description="Low complexity" evidence="10">
    <location>
        <begin position="138"/>
        <end position="158"/>
    </location>
</feature>
<evidence type="ECO:0000313" key="12">
    <source>
        <dbReference type="EMBL" id="JAQ01970.1"/>
    </source>
</evidence>
<dbReference type="Gene3D" id="4.10.400.10">
    <property type="entry name" value="Low-density Lipoprotein Receptor"/>
    <property type="match status" value="3"/>
</dbReference>
<dbReference type="PRINTS" id="PR00261">
    <property type="entry name" value="LDLRECEPTOR"/>
</dbReference>
<feature type="compositionally biased region" description="Polar residues" evidence="10">
    <location>
        <begin position="545"/>
        <end position="556"/>
    </location>
</feature>
<dbReference type="PROSITE" id="PS50068">
    <property type="entry name" value="LDLRA_2"/>
    <property type="match status" value="3"/>
</dbReference>
<reference evidence="12" key="1">
    <citation type="journal article" date="2016" name="Gigascience">
        <title>De novo construction of an expanded transcriptome assembly for the western tarnished plant bug, Lygus hesperus.</title>
        <authorList>
            <person name="Tassone E.E."/>
            <person name="Geib S.M."/>
            <person name="Hall B."/>
            <person name="Fabrick J.A."/>
            <person name="Brent C.S."/>
            <person name="Hull J.J."/>
        </authorList>
    </citation>
    <scope>NUCLEOTIDE SEQUENCE</scope>
</reference>
<comment type="caution">
    <text evidence="9">Lacks conserved residue(s) required for the propagation of feature annotation.</text>
</comment>
<feature type="compositionally biased region" description="Polar residues" evidence="10">
    <location>
        <begin position="484"/>
        <end position="499"/>
    </location>
</feature>
<keyword evidence="6 9" id="KW-1015">Disulfide bond</keyword>
<feature type="compositionally biased region" description="Polar residues" evidence="10">
    <location>
        <begin position="466"/>
        <end position="475"/>
    </location>
</feature>
<gene>
    <name evidence="12" type="primary">Lrp1b_0</name>
    <name evidence="11" type="synonym">Lrp1b_1</name>
    <name evidence="11" type="ORF">g.84875</name>
    <name evidence="12" type="ORF">g.84878</name>
</gene>
<feature type="compositionally biased region" description="Basic and acidic residues" evidence="10">
    <location>
        <begin position="293"/>
        <end position="305"/>
    </location>
</feature>
<evidence type="ECO:0000256" key="10">
    <source>
        <dbReference type="SAM" id="MobiDB-lite"/>
    </source>
</evidence>
<dbReference type="InterPro" id="IPR023415">
    <property type="entry name" value="LDLR_class-A_CS"/>
</dbReference>
<feature type="compositionally biased region" description="Polar residues" evidence="10">
    <location>
        <begin position="102"/>
        <end position="114"/>
    </location>
</feature>
<evidence type="ECO:0000256" key="3">
    <source>
        <dbReference type="ARBA" id="ARBA00022737"/>
    </source>
</evidence>
<feature type="compositionally biased region" description="Low complexity" evidence="10">
    <location>
        <begin position="345"/>
        <end position="374"/>
    </location>
</feature>
<evidence type="ECO:0000313" key="11">
    <source>
        <dbReference type="EMBL" id="JAP99385.1"/>
    </source>
</evidence>
<feature type="compositionally biased region" description="Low complexity" evidence="10">
    <location>
        <begin position="21"/>
        <end position="35"/>
    </location>
</feature>
<keyword evidence="7 12" id="KW-0675">Receptor</keyword>
<feature type="region of interest" description="Disordered" evidence="10">
    <location>
        <begin position="466"/>
        <end position="568"/>
    </location>
</feature>
<evidence type="ECO:0000256" key="1">
    <source>
        <dbReference type="ARBA" id="ARBA00004167"/>
    </source>
</evidence>
<feature type="compositionally biased region" description="Basic and acidic residues" evidence="10">
    <location>
        <begin position="36"/>
        <end position="45"/>
    </location>
</feature>
<protein>
    <submittedName>
        <fullName evidence="12">Low-density lipoprotein receptor-related protein 1B</fullName>
    </submittedName>
</protein>
<dbReference type="SMART" id="SM00192">
    <property type="entry name" value="LDLa"/>
    <property type="match status" value="3"/>
</dbReference>